<evidence type="ECO:0000256" key="2">
    <source>
        <dbReference type="ARBA" id="ARBA00022679"/>
    </source>
</evidence>
<sequence>MHPINDASSPAGCLPRTVALIPDGNARWAAARGLTTEQGHMTAAAVAIMRARDACELGIEQLSLYSFSTENWSRSAIEVDSLMGVFARHFGRAAEALEPCGIRIRMLGLRTGLPKDVLEAVDYAEAATAHNSKMTLFVALNYGGRQELLDAAQRYTGGGEQAFRRLLYAPEMQDPDLIIRTGGERRLSNGFVWHSSFSELHFVDELWPDFTREHFEAALADFGTRVRTRGAQHAADMAG</sequence>
<comment type="cofactor">
    <cofactor evidence="3">
        <name>Mg(2+)</name>
        <dbReference type="ChEBI" id="CHEBI:18420"/>
    </cofactor>
    <text evidence="3">Binds 2 magnesium ions per subunit.</text>
</comment>
<dbReference type="AlphaFoldDB" id="A0A7D6DYW1"/>
<organism evidence="4 5">
    <name type="scientific">Mycobacterium vicinigordonae</name>
    <dbReference type="NCBI Taxonomy" id="1719132"/>
    <lineage>
        <taxon>Bacteria</taxon>
        <taxon>Bacillati</taxon>
        <taxon>Actinomycetota</taxon>
        <taxon>Actinomycetes</taxon>
        <taxon>Mycobacteriales</taxon>
        <taxon>Mycobacteriaceae</taxon>
        <taxon>Mycobacterium</taxon>
    </lineage>
</organism>
<dbReference type="EMBL" id="CP059165">
    <property type="protein sequence ID" value="QLL08127.1"/>
    <property type="molecule type" value="Genomic_DNA"/>
</dbReference>
<dbReference type="CDD" id="cd00475">
    <property type="entry name" value="Cis_IPPS"/>
    <property type="match status" value="1"/>
</dbReference>
<dbReference type="SUPFAM" id="SSF64005">
    <property type="entry name" value="Undecaprenyl diphosphate synthase"/>
    <property type="match status" value="1"/>
</dbReference>
<dbReference type="KEGG" id="mgor:H0P51_03880"/>
<dbReference type="RefSeq" id="WP_180916727.1">
    <property type="nucleotide sequence ID" value="NZ_CP059165.1"/>
</dbReference>
<evidence type="ECO:0000256" key="3">
    <source>
        <dbReference type="HAMAP-Rule" id="MF_01139"/>
    </source>
</evidence>
<dbReference type="GO" id="GO:0016094">
    <property type="term" value="P:polyprenol biosynthetic process"/>
    <property type="evidence" value="ECO:0007669"/>
    <property type="project" value="TreeGrafter"/>
</dbReference>
<dbReference type="PANTHER" id="PTHR10291:SF0">
    <property type="entry name" value="DEHYDRODOLICHYL DIPHOSPHATE SYNTHASE 2"/>
    <property type="match status" value="1"/>
</dbReference>
<evidence type="ECO:0000256" key="1">
    <source>
        <dbReference type="ARBA" id="ARBA00005432"/>
    </source>
</evidence>
<comment type="caution">
    <text evidence="3">Lacks conserved residue(s) required for the propagation of feature annotation.</text>
</comment>
<keyword evidence="3" id="KW-0479">Metal-binding</keyword>
<evidence type="ECO:0000313" key="5">
    <source>
        <dbReference type="Proteomes" id="UP000510682"/>
    </source>
</evidence>
<feature type="binding site" evidence="3">
    <location>
        <position position="199"/>
    </location>
    <ligand>
        <name>Mg(2+)</name>
        <dbReference type="ChEBI" id="CHEBI:18420"/>
    </ligand>
</feature>
<feature type="binding site" evidence="3">
    <location>
        <position position="72"/>
    </location>
    <ligand>
        <name>substrate</name>
    </ligand>
</feature>
<feature type="binding site" evidence="3">
    <location>
        <position position="74"/>
    </location>
    <ligand>
        <name>substrate</name>
    </ligand>
</feature>
<feature type="binding site" evidence="3">
    <location>
        <position position="40"/>
    </location>
    <ligand>
        <name>substrate</name>
    </ligand>
</feature>
<dbReference type="GO" id="GO:0045547">
    <property type="term" value="F:ditrans,polycis-polyprenyl diphosphate synthase [(2E,6E)-farnesyl diphosphate specific] activity"/>
    <property type="evidence" value="ECO:0007669"/>
    <property type="project" value="TreeGrafter"/>
</dbReference>
<dbReference type="PANTHER" id="PTHR10291">
    <property type="entry name" value="DEHYDRODOLICHYL DIPHOSPHATE SYNTHASE FAMILY MEMBER"/>
    <property type="match status" value="1"/>
</dbReference>
<dbReference type="NCBIfam" id="TIGR00055">
    <property type="entry name" value="uppS"/>
    <property type="match status" value="1"/>
</dbReference>
<feature type="binding site" evidence="3">
    <location>
        <position position="28"/>
    </location>
    <ligand>
        <name>substrate</name>
    </ligand>
</feature>
<proteinExistence type="inferred from homology"/>
<feature type="active site" description="Proton acceptor" evidence="3">
    <location>
        <position position="71"/>
    </location>
</feature>
<comment type="similarity">
    <text evidence="1 3">Belongs to the UPP synthase family.</text>
</comment>
<dbReference type="InterPro" id="IPR001441">
    <property type="entry name" value="UPP_synth-like"/>
</dbReference>
<dbReference type="Pfam" id="PF01255">
    <property type="entry name" value="Prenyltransf"/>
    <property type="match status" value="1"/>
</dbReference>
<evidence type="ECO:0000313" key="4">
    <source>
        <dbReference type="EMBL" id="QLL08127.1"/>
    </source>
</evidence>
<feature type="binding site" evidence="3">
    <location>
        <begin position="24"/>
        <end position="27"/>
    </location>
    <ligand>
        <name>substrate</name>
    </ligand>
</feature>
<keyword evidence="2 3" id="KW-0808">Transferase</keyword>
<feature type="binding site" evidence="3">
    <location>
        <begin position="68"/>
        <end position="70"/>
    </location>
    <ligand>
        <name>substrate</name>
    </ligand>
</feature>
<feature type="binding site" evidence="3">
    <location>
        <begin position="186"/>
        <end position="188"/>
    </location>
    <ligand>
        <name>substrate</name>
    </ligand>
</feature>
<dbReference type="HAMAP" id="MF_01139">
    <property type="entry name" value="ISPT"/>
    <property type="match status" value="1"/>
</dbReference>
<dbReference type="InterPro" id="IPR036424">
    <property type="entry name" value="UPP_synth-like_sf"/>
</dbReference>
<comment type="subunit">
    <text evidence="3">Homodimer.</text>
</comment>
<dbReference type="EC" id="2.5.1.-" evidence="3"/>
<reference evidence="4 5" key="2">
    <citation type="submission" date="2020-07" db="EMBL/GenBank/DDBJ databases">
        <authorList>
            <person name="Yu X."/>
        </authorList>
    </citation>
    <scope>NUCLEOTIDE SEQUENCE [LARGE SCALE GENOMIC DNA]</scope>
    <source>
        <strain evidence="5">24</strain>
    </source>
</reference>
<dbReference type="Gene3D" id="3.40.1180.10">
    <property type="entry name" value="Decaprenyl diphosphate synthase-like"/>
    <property type="match status" value="1"/>
</dbReference>
<dbReference type="GO" id="GO:0000287">
    <property type="term" value="F:magnesium ion binding"/>
    <property type="evidence" value="ECO:0007669"/>
    <property type="project" value="UniProtKB-UniRule"/>
</dbReference>
<reference evidence="5" key="1">
    <citation type="submission" date="2020-07" db="EMBL/GenBank/DDBJ databases">
        <title>Description of Mycobacterium gordonae subsp. intergordonae subsp.nov. and Mycobacterium gordonae subsp. gordonae subsp. nov.</title>
        <authorList>
            <person name="Yu X."/>
        </authorList>
    </citation>
    <scope>NUCLEOTIDE SEQUENCE [LARGE SCALE GENOMIC DNA]</scope>
    <source>
        <strain evidence="5">24</strain>
    </source>
</reference>
<accession>A0A7D6DYW1</accession>
<comment type="function">
    <text evidence="3">Catalyzes the condensation of isopentenyl diphosphate (IPP) with allylic pyrophosphates generating different type of terpenoids.</text>
</comment>
<keyword evidence="3" id="KW-0460">Magnesium</keyword>
<dbReference type="Proteomes" id="UP000510682">
    <property type="component" value="Chromosome"/>
</dbReference>
<keyword evidence="5" id="KW-1185">Reference proteome</keyword>
<feature type="binding site" evidence="3">
    <location>
        <position position="23"/>
    </location>
    <ligand>
        <name>Mg(2+)</name>
        <dbReference type="ChEBI" id="CHEBI:18420"/>
    </ligand>
</feature>
<gene>
    <name evidence="4" type="primary">uppS</name>
    <name evidence="4" type="ORF">H0P51_03880</name>
</gene>
<reference evidence="5" key="3">
    <citation type="submission" date="2023-07" db="EMBL/GenBank/DDBJ databases">
        <title>Description of Mycobacterium gordonae subsp. intergordonae subsp.nov. and Mycobacterium gordonae subsp. gordonae subsp. nov.</title>
        <authorList>
            <person name="Huang H."/>
        </authorList>
    </citation>
    <scope>NUCLEOTIDE SEQUENCE [LARGE SCALE GENOMIC DNA]</scope>
    <source>
        <strain evidence="5">24</strain>
    </source>
</reference>
<protein>
    <recommendedName>
        <fullName evidence="3">Isoprenyl transferase</fullName>
        <ecNumber evidence="3">2.5.1.-</ecNumber>
    </recommendedName>
</protein>
<name>A0A7D6DYW1_9MYCO</name>
<feature type="binding site" evidence="3">
    <location>
        <position position="180"/>
    </location>
    <ligand>
        <name>substrate</name>
    </ligand>
</feature>
<feature type="active site" evidence="3">
    <location>
        <position position="23"/>
    </location>
</feature>